<evidence type="ECO:0000313" key="2">
    <source>
        <dbReference type="EMBL" id="GAP40456.1"/>
    </source>
</evidence>
<dbReference type="EMBL" id="DF968181">
    <property type="protein sequence ID" value="GAP40456.1"/>
    <property type="molecule type" value="Genomic_DNA"/>
</dbReference>
<feature type="transmembrane region" description="Helical" evidence="1">
    <location>
        <begin position="6"/>
        <end position="24"/>
    </location>
</feature>
<dbReference type="AlphaFoldDB" id="A0A0S7BV50"/>
<dbReference type="Proteomes" id="UP000053370">
    <property type="component" value="Unassembled WGS sequence"/>
</dbReference>
<keyword evidence="1" id="KW-0472">Membrane</keyword>
<keyword evidence="1" id="KW-1133">Transmembrane helix</keyword>
<reference evidence="2" key="1">
    <citation type="journal article" date="2015" name="Genome Announc.">
        <title>Draft Genome Sequence of Anaerolineae Strain TC1, a Novel Isolate from a Methanogenic Wastewater Treatment System.</title>
        <authorList>
            <person name="Matsuura N."/>
            <person name="Tourlousse D.M."/>
            <person name="Sun L."/>
            <person name="Toyonaga M."/>
            <person name="Kuroda K."/>
            <person name="Ohashi A."/>
            <person name="Cruz R."/>
            <person name="Yamaguchi T."/>
            <person name="Sekiguchi Y."/>
        </authorList>
    </citation>
    <scope>NUCLEOTIDE SEQUENCE [LARGE SCALE GENOMIC DNA]</scope>
    <source>
        <strain evidence="2">TC1</strain>
    </source>
</reference>
<evidence type="ECO:0000313" key="3">
    <source>
        <dbReference type="Proteomes" id="UP000053370"/>
    </source>
</evidence>
<dbReference type="STRING" id="1678840.ATC1_13432"/>
<accession>A0A0S7BV50</accession>
<name>A0A0S7BV50_9CHLR</name>
<dbReference type="RefSeq" id="WP_062279756.1">
    <property type="nucleotide sequence ID" value="NZ_DF968181.1"/>
</dbReference>
<keyword evidence="3" id="KW-1185">Reference proteome</keyword>
<keyword evidence="1" id="KW-0812">Transmembrane</keyword>
<organism evidence="2">
    <name type="scientific">Flexilinea flocculi</name>
    <dbReference type="NCBI Taxonomy" id="1678840"/>
    <lineage>
        <taxon>Bacteria</taxon>
        <taxon>Bacillati</taxon>
        <taxon>Chloroflexota</taxon>
        <taxon>Anaerolineae</taxon>
        <taxon>Anaerolineales</taxon>
        <taxon>Anaerolineaceae</taxon>
        <taxon>Flexilinea</taxon>
    </lineage>
</organism>
<sequence>MNCRKIILPAIVCASFLLAGWHSWMPSNNMKSQLSTLDQLQTEISKISLMDSGTEFTLTLTDTDITNAANEALKQYQTEVEQMIKNYAGIGIKVSDPKIVFTENNFSLSVKAGVSFIKVNASAAGTISAQNGIPVVTFSAIDTPIGSVPVEQANSFVQTEIGESTGIITAICSYSDIQIHEGQIVITGKKK</sequence>
<protein>
    <submittedName>
        <fullName evidence="2">Uncharacterized protein</fullName>
    </submittedName>
</protein>
<gene>
    <name evidence="2" type="ORF">ATC1_13432</name>
</gene>
<proteinExistence type="predicted"/>
<evidence type="ECO:0000256" key="1">
    <source>
        <dbReference type="SAM" id="Phobius"/>
    </source>
</evidence>